<sequence length="1019" mass="114671">MCTIYGDQNCHLLRINSGSAADLPDPWQSCLEVKYRGLESGLELARRNLLSKSAAYADITNTTVSTVEANVALPAKQEGVINNNDFRHPKTPRYMGCGRCVDAADRERIARLINELTYNALIPFIERQMRTLNEQIAARRGISKSLTTGVRKWFGAATQPPSASSLVTYSQESNEMQTRRLADMCFVFGLYSFAHQLYQNMKKEFALDQAWLYYAGALEMAAITLYLNNPQIGAKHYPQHYMENALNYYTNTCMRPILAVRAALLSTIILGALELNVEAATQLLRLANLDNDLFSGVLQERASVMFAKAGMHRKMAFHYILAGHRFYKAGQSALSIECYKRALPQYANKHWQYAEVIDFKVFFVILDHILYKLANECGEPKEALEWCSRLIRSQSSQNADQQMQFLKVQGLKADDNVCNLKSAHVVKWKDLERAAFNAVVDPSVAFKPTPLVSDASTDNSKVTSVVYGTDHRLDACVSTKRWPLLDIEMLRTRHVNAFCGQIYRIECDVVNIGSVPVQSFCMVTDRVELVTVAEEFTLGEDSVLSEWRTTTCFISSTNQNILVFKFRADEFAIGERRRLRIALRAPANEVSGYGISLIFYYRGGNGMVREQRHLISMDTRPLLATSIRLVDASIGMCVLRAHNLISTRNSVLAKVELLRIRSIVNGKAIVSDAGGISDDLTAWPTIYLRPVRNRNASFFQKVVQKRREHFRELISKFCATIYLRPVRNRNGWRENWLYDGFSVMELKIVFIVGDALGVFAFYHLNGTTMYIPRVIVSNPAEKEQQLSLSFGVLWKASVVNTDRTIANVFGENFVENPYPLGYSIPGCIEFTFMPSTSDQPITTPGTFSMDDLNLNEMLGESRALVCTVTAHPPIISHDFSVRRFCAIPIRVSIINCDRRRRNCDLVLRFVASTESAHSRLESTRAHETSASMTSLPLMQSTAVSNNAVRQSLMVADRAVSRAVLPFGQKHVFNIRVSVACASVYEVDCFEVSARFEGDENELSLALPTAYATVIDTRLN</sequence>
<reference evidence="3" key="1">
    <citation type="submission" date="2017-02" db="UniProtKB">
        <authorList>
            <consortium name="WormBaseParasite"/>
        </authorList>
    </citation>
    <scope>IDENTIFICATION</scope>
</reference>
<evidence type="ECO:0000313" key="2">
    <source>
        <dbReference type="Proteomes" id="UP000036681"/>
    </source>
</evidence>
<dbReference type="AlphaFoldDB" id="A0A0M3INJ9"/>
<dbReference type="PANTHER" id="PTHR12975:SF6">
    <property type="entry name" value="TRAFFICKING PROTEIN PARTICLE COMPLEX SUBUNIT 8"/>
    <property type="match status" value="1"/>
</dbReference>
<name>A0A0M3INJ9_ASCLU</name>
<dbReference type="InterPro" id="IPR058538">
    <property type="entry name" value="Ig_TPPC8_2nd"/>
</dbReference>
<feature type="domain" description="TPPC8 second Ig-like" evidence="1">
    <location>
        <begin position="499"/>
        <end position="606"/>
    </location>
</feature>
<dbReference type="WBParaSite" id="ALUE_0002032701-mRNA-1">
    <property type="protein sequence ID" value="ALUE_0002032701-mRNA-1"/>
    <property type="gene ID" value="ALUE_0002032701"/>
</dbReference>
<dbReference type="InterPro" id="IPR024420">
    <property type="entry name" value="TRAPP_III_complex_Trs85"/>
</dbReference>
<protein>
    <submittedName>
        <fullName evidence="3">TPR_REGION domain-containing protein</fullName>
    </submittedName>
</protein>
<evidence type="ECO:0000313" key="3">
    <source>
        <dbReference type="WBParaSite" id="ALUE_0002032701-mRNA-1"/>
    </source>
</evidence>
<evidence type="ECO:0000259" key="1">
    <source>
        <dbReference type="Pfam" id="PF24544"/>
    </source>
</evidence>
<keyword evidence="2" id="KW-1185">Reference proteome</keyword>
<organism evidence="2 3">
    <name type="scientific">Ascaris lumbricoides</name>
    <name type="common">Giant roundworm</name>
    <dbReference type="NCBI Taxonomy" id="6252"/>
    <lineage>
        <taxon>Eukaryota</taxon>
        <taxon>Metazoa</taxon>
        <taxon>Ecdysozoa</taxon>
        <taxon>Nematoda</taxon>
        <taxon>Chromadorea</taxon>
        <taxon>Rhabditida</taxon>
        <taxon>Spirurina</taxon>
        <taxon>Ascaridomorpha</taxon>
        <taxon>Ascaridoidea</taxon>
        <taxon>Ascarididae</taxon>
        <taxon>Ascaris</taxon>
    </lineage>
</organism>
<dbReference type="Proteomes" id="UP000036681">
    <property type="component" value="Unplaced"/>
</dbReference>
<dbReference type="Pfam" id="PF24544">
    <property type="entry name" value="Ig_TPPC8_2nd"/>
    <property type="match status" value="1"/>
</dbReference>
<dbReference type="GO" id="GO:1990072">
    <property type="term" value="C:TRAPPIII protein complex"/>
    <property type="evidence" value="ECO:0007669"/>
    <property type="project" value="TreeGrafter"/>
</dbReference>
<proteinExistence type="predicted"/>
<dbReference type="PANTHER" id="PTHR12975">
    <property type="entry name" value="TRANSPORT PROTEIN TRAPP"/>
    <property type="match status" value="1"/>
</dbReference>
<accession>A0A0M3INJ9</accession>
<dbReference type="Pfam" id="PF12739">
    <property type="entry name" value="TRAPPC-Trs85"/>
    <property type="match status" value="1"/>
</dbReference>